<dbReference type="GO" id="GO:0047355">
    <property type="term" value="F:CDP-glycerol glycerophosphotransferase activity"/>
    <property type="evidence" value="ECO:0007669"/>
    <property type="project" value="InterPro"/>
</dbReference>
<dbReference type="Gene3D" id="3.40.50.12580">
    <property type="match status" value="1"/>
</dbReference>
<evidence type="ECO:0000313" key="1">
    <source>
        <dbReference type="EMBL" id="AIE95923.1"/>
    </source>
</evidence>
<organism evidence="1">
    <name type="scientific">uncultured marine thaumarchaeote AD1000_71_A04</name>
    <dbReference type="NCBI Taxonomy" id="1455935"/>
    <lineage>
        <taxon>Archaea</taxon>
        <taxon>Nitrososphaerota</taxon>
        <taxon>environmental samples</taxon>
    </lineage>
</organism>
<dbReference type="GO" id="GO:0016020">
    <property type="term" value="C:membrane"/>
    <property type="evidence" value="ECO:0007669"/>
    <property type="project" value="InterPro"/>
</dbReference>
<dbReference type="EMBL" id="KF900464">
    <property type="protein sequence ID" value="AIE95923.1"/>
    <property type="molecule type" value="Genomic_DNA"/>
</dbReference>
<proteinExistence type="predicted"/>
<accession>A0A075FX91</accession>
<sequence length="463" mass="53138">MTANNDKTLLIVLPYGIGWKSIINEKNLEILTNSGLKIILLCEPNMINSTNPDVVIKTLKKIPRTKSEIAIGLLRNYVFADTSKPHSETLEIKISELDNSHPILSLIRKSIGKLFAKSTIVKNILAQFDSALFNNSEYDELFADYNPDFIFVTYPFSFYTYPILRHARKSQIPILGYVPSWDNLTSKWEVPVKLNKLLVWNNIMKEEAINFLDYSDECVSITGVPQFDIHSNDSLIVDRKKFIQDLHGDENKKILLYATGTAQLSDSEPFIVKMIYDMIRNNKFDHPCQLLLRVHPRRSLSDFKDLFDKPDVIIQTPGKESKEFKDSGYVWKSDFTDYSTLSNTLYHADVMINVASTITIESCLFDTPVVNIGFDADLDLDFNRSVKRHFQYSHYLDIVESNGVKIANSEQELGEFINRYLNDPALESAGRNLIVDNQCSFRDGKSSERLLRYIIDFTKEYSV</sequence>
<protein>
    <submittedName>
        <fullName evidence="1">Uncharacterized protein</fullName>
    </submittedName>
</protein>
<dbReference type="AlphaFoldDB" id="A0A075FX91"/>
<dbReference type="InterPro" id="IPR007554">
    <property type="entry name" value="Glycerophosphate_synth"/>
</dbReference>
<name>A0A075FX91_9ARCH</name>
<dbReference type="Pfam" id="PF04464">
    <property type="entry name" value="Glyphos_transf"/>
    <property type="match status" value="1"/>
</dbReference>
<reference evidence="1" key="1">
    <citation type="journal article" date="2014" name="Genome Biol. Evol.">
        <title>Pangenome evidence for extensive interdomain horizontal transfer affecting lineage core and shell genes in uncultured planktonic thaumarchaeota and euryarchaeota.</title>
        <authorList>
            <person name="Deschamps P."/>
            <person name="Zivanovic Y."/>
            <person name="Moreira D."/>
            <person name="Rodriguez-Valera F."/>
            <person name="Lopez-Garcia P."/>
        </authorList>
    </citation>
    <scope>NUCLEOTIDE SEQUENCE</scope>
</reference>
<dbReference type="InterPro" id="IPR043148">
    <property type="entry name" value="TagF_C"/>
</dbReference>
<dbReference type="SUPFAM" id="SSF53756">
    <property type="entry name" value="UDP-Glycosyltransferase/glycogen phosphorylase"/>
    <property type="match status" value="1"/>
</dbReference>